<comment type="caution">
    <text evidence="2">The sequence shown here is derived from an EMBL/GenBank/DDBJ whole genome shotgun (WGS) entry which is preliminary data.</text>
</comment>
<accession>A0A8X6X1P5</accession>
<feature type="region of interest" description="Disordered" evidence="1">
    <location>
        <begin position="1"/>
        <end position="20"/>
    </location>
</feature>
<keyword evidence="3" id="KW-1185">Reference proteome</keyword>
<dbReference type="EMBL" id="BMAV01004184">
    <property type="protein sequence ID" value="GFY44316.1"/>
    <property type="molecule type" value="Genomic_DNA"/>
</dbReference>
<reference evidence="2" key="1">
    <citation type="submission" date="2020-08" db="EMBL/GenBank/DDBJ databases">
        <title>Multicomponent nature underlies the extraordinary mechanical properties of spider dragline silk.</title>
        <authorList>
            <person name="Kono N."/>
            <person name="Nakamura H."/>
            <person name="Mori M."/>
            <person name="Yoshida Y."/>
            <person name="Ohtoshi R."/>
            <person name="Malay A.D."/>
            <person name="Moran D.A.P."/>
            <person name="Tomita M."/>
            <person name="Numata K."/>
            <person name="Arakawa K."/>
        </authorList>
    </citation>
    <scope>NUCLEOTIDE SEQUENCE</scope>
</reference>
<gene>
    <name evidence="2" type="ORF">TNIN_471481</name>
</gene>
<organism evidence="2 3">
    <name type="scientific">Trichonephila inaurata madagascariensis</name>
    <dbReference type="NCBI Taxonomy" id="2747483"/>
    <lineage>
        <taxon>Eukaryota</taxon>
        <taxon>Metazoa</taxon>
        <taxon>Ecdysozoa</taxon>
        <taxon>Arthropoda</taxon>
        <taxon>Chelicerata</taxon>
        <taxon>Arachnida</taxon>
        <taxon>Araneae</taxon>
        <taxon>Araneomorphae</taxon>
        <taxon>Entelegynae</taxon>
        <taxon>Araneoidea</taxon>
        <taxon>Nephilidae</taxon>
        <taxon>Trichonephila</taxon>
        <taxon>Trichonephila inaurata</taxon>
    </lineage>
</organism>
<proteinExistence type="predicted"/>
<evidence type="ECO:0000256" key="1">
    <source>
        <dbReference type="SAM" id="MobiDB-lite"/>
    </source>
</evidence>
<feature type="compositionally biased region" description="Basic residues" evidence="1">
    <location>
        <begin position="9"/>
        <end position="20"/>
    </location>
</feature>
<sequence length="20" mass="2357">MMILSTPRDRKKVQGCHISR</sequence>
<dbReference type="Proteomes" id="UP000886998">
    <property type="component" value="Unassembled WGS sequence"/>
</dbReference>
<feature type="non-terminal residue" evidence="2">
    <location>
        <position position="20"/>
    </location>
</feature>
<protein>
    <submittedName>
        <fullName evidence="2">Uncharacterized protein</fullName>
    </submittedName>
</protein>
<dbReference type="AlphaFoldDB" id="A0A8X6X1P5"/>
<evidence type="ECO:0000313" key="2">
    <source>
        <dbReference type="EMBL" id="GFY44316.1"/>
    </source>
</evidence>
<name>A0A8X6X1P5_9ARAC</name>
<evidence type="ECO:0000313" key="3">
    <source>
        <dbReference type="Proteomes" id="UP000886998"/>
    </source>
</evidence>